<dbReference type="GO" id="GO:0005737">
    <property type="term" value="C:cytoplasm"/>
    <property type="evidence" value="ECO:0007669"/>
    <property type="project" value="UniProtKB-UniRule"/>
</dbReference>
<evidence type="ECO:0000256" key="1">
    <source>
        <dbReference type="ARBA" id="ARBA00013860"/>
    </source>
</evidence>
<keyword evidence="4 7" id="KW-0805">Transcription regulation</keyword>
<evidence type="ECO:0000313" key="10">
    <source>
        <dbReference type="Proteomes" id="UP000239735"/>
    </source>
</evidence>
<evidence type="ECO:0000256" key="6">
    <source>
        <dbReference type="ARBA" id="ARBA00023163"/>
    </source>
</evidence>
<evidence type="ECO:0000313" key="9">
    <source>
        <dbReference type="EMBL" id="SPE23604.1"/>
    </source>
</evidence>
<dbReference type="PANTHER" id="PTHR34701:SF1">
    <property type="entry name" value="TRANSCRIPTIONAL REGULATOR MRAZ"/>
    <property type="match status" value="1"/>
</dbReference>
<dbReference type="Pfam" id="PF02381">
    <property type="entry name" value="MraZ"/>
    <property type="match status" value="1"/>
</dbReference>
<sequence length="151" mass="16922">MFRGNHPAKVEESGRLKLPVPFKQLLDAANITDLYVTTEDGVRAQIWPLDEWKKIEARLKKHSVGNVAVKKYLDMTGYHGQEVKMDAQGRFVLSQILRSKTKLEGDLAVIGRITHLEVVNRALFEQDLAVKVPTKDDLEAVDAILSAESEA</sequence>
<comment type="similarity">
    <text evidence="7">Belongs to the MraZ family.</text>
</comment>
<dbReference type="InterPro" id="IPR037914">
    <property type="entry name" value="SpoVT-AbrB_sf"/>
</dbReference>
<feature type="domain" description="SpoVT-AbrB" evidence="8">
    <location>
        <begin position="5"/>
        <end position="51"/>
    </location>
</feature>
<evidence type="ECO:0000256" key="2">
    <source>
        <dbReference type="ARBA" id="ARBA00022490"/>
    </source>
</evidence>
<proteinExistence type="inferred from homology"/>
<dbReference type="InterPro" id="IPR003444">
    <property type="entry name" value="MraZ"/>
</dbReference>
<dbReference type="PROSITE" id="PS51740">
    <property type="entry name" value="SPOVT_ABRB"/>
    <property type="match status" value="1"/>
</dbReference>
<evidence type="ECO:0000256" key="5">
    <source>
        <dbReference type="ARBA" id="ARBA00023125"/>
    </source>
</evidence>
<reference evidence="10" key="1">
    <citation type="submission" date="2018-02" db="EMBL/GenBank/DDBJ databases">
        <authorList>
            <person name="Hausmann B."/>
        </authorList>
    </citation>
    <scope>NUCLEOTIDE SEQUENCE [LARGE SCALE GENOMIC DNA]</scope>
    <source>
        <strain evidence="10">Peat soil MAG SbA5</strain>
    </source>
</reference>
<dbReference type="CDD" id="cd16321">
    <property type="entry name" value="MraZ_C"/>
    <property type="match status" value="1"/>
</dbReference>
<keyword evidence="6 7" id="KW-0804">Transcription</keyword>
<organism evidence="9 10">
    <name type="scientific">Candidatus Sulfuritelmatomonas gaucii</name>
    <dbReference type="NCBI Taxonomy" id="2043161"/>
    <lineage>
        <taxon>Bacteria</taxon>
        <taxon>Pseudomonadati</taxon>
        <taxon>Acidobacteriota</taxon>
        <taxon>Terriglobia</taxon>
        <taxon>Terriglobales</taxon>
        <taxon>Acidobacteriaceae</taxon>
        <taxon>Candidatus Sulfuritelmatomonas</taxon>
    </lineage>
</organism>
<gene>
    <name evidence="7 9" type="primary">mraZ</name>
    <name evidence="9" type="ORF">SBA5_400015</name>
</gene>
<evidence type="ECO:0000259" key="8">
    <source>
        <dbReference type="PROSITE" id="PS51740"/>
    </source>
</evidence>
<dbReference type="GO" id="GO:0003700">
    <property type="term" value="F:DNA-binding transcription factor activity"/>
    <property type="evidence" value="ECO:0007669"/>
    <property type="project" value="UniProtKB-UniRule"/>
</dbReference>
<dbReference type="PANTHER" id="PTHR34701">
    <property type="entry name" value="TRANSCRIPTIONAL REGULATOR MRAZ"/>
    <property type="match status" value="1"/>
</dbReference>
<dbReference type="InterPro" id="IPR035644">
    <property type="entry name" value="MraZ_C"/>
</dbReference>
<dbReference type="InterPro" id="IPR038619">
    <property type="entry name" value="MraZ_sf"/>
</dbReference>
<dbReference type="GO" id="GO:0000976">
    <property type="term" value="F:transcription cis-regulatory region binding"/>
    <property type="evidence" value="ECO:0007669"/>
    <property type="project" value="TreeGrafter"/>
</dbReference>
<keyword evidence="2 7" id="KW-0963">Cytoplasm</keyword>
<dbReference type="InterPro" id="IPR020603">
    <property type="entry name" value="MraZ_dom"/>
</dbReference>
<dbReference type="SUPFAM" id="SSF89447">
    <property type="entry name" value="AbrB/MazE/MraZ-like"/>
    <property type="match status" value="1"/>
</dbReference>
<accession>A0A2N9LKD3</accession>
<dbReference type="GO" id="GO:2000143">
    <property type="term" value="P:negative regulation of DNA-templated transcription initiation"/>
    <property type="evidence" value="ECO:0007669"/>
    <property type="project" value="TreeGrafter"/>
</dbReference>
<evidence type="ECO:0000256" key="4">
    <source>
        <dbReference type="ARBA" id="ARBA00023015"/>
    </source>
</evidence>
<protein>
    <recommendedName>
        <fullName evidence="1 7">Transcriptional regulator MraZ</fullName>
    </recommendedName>
</protein>
<dbReference type="OrthoDB" id="9807753at2"/>
<dbReference type="HAMAP" id="MF_01008">
    <property type="entry name" value="MraZ"/>
    <property type="match status" value="1"/>
</dbReference>
<name>A0A2N9LKD3_9BACT</name>
<dbReference type="AlphaFoldDB" id="A0A2N9LKD3"/>
<comment type="subunit">
    <text evidence="7">Forms oligomers.</text>
</comment>
<dbReference type="Gene3D" id="3.40.1550.20">
    <property type="entry name" value="Transcriptional regulator MraZ domain"/>
    <property type="match status" value="1"/>
</dbReference>
<evidence type="ECO:0000256" key="3">
    <source>
        <dbReference type="ARBA" id="ARBA00022737"/>
    </source>
</evidence>
<dbReference type="InterPro" id="IPR007159">
    <property type="entry name" value="SpoVT-AbrB_dom"/>
</dbReference>
<evidence type="ECO:0000256" key="7">
    <source>
        <dbReference type="HAMAP-Rule" id="MF_01008"/>
    </source>
</evidence>
<dbReference type="Proteomes" id="UP000239735">
    <property type="component" value="Unassembled WGS sequence"/>
</dbReference>
<dbReference type="GO" id="GO:0009295">
    <property type="term" value="C:nucleoid"/>
    <property type="evidence" value="ECO:0007669"/>
    <property type="project" value="UniProtKB-SubCell"/>
</dbReference>
<keyword evidence="5 7" id="KW-0238">DNA-binding</keyword>
<dbReference type="EMBL" id="OKRB01000098">
    <property type="protein sequence ID" value="SPE23604.1"/>
    <property type="molecule type" value="Genomic_DNA"/>
</dbReference>
<comment type="subcellular location">
    <subcellularLocation>
        <location evidence="7">Cytoplasm</location>
        <location evidence="7">Nucleoid</location>
    </subcellularLocation>
</comment>
<keyword evidence="3" id="KW-0677">Repeat</keyword>